<dbReference type="GO" id="GO:0010628">
    <property type="term" value="P:positive regulation of gene expression"/>
    <property type="evidence" value="ECO:0007669"/>
    <property type="project" value="TreeGrafter"/>
</dbReference>
<keyword evidence="5" id="KW-0804">Transcription</keyword>
<dbReference type="GO" id="GO:0005667">
    <property type="term" value="C:transcription regulator complex"/>
    <property type="evidence" value="ECO:0007669"/>
    <property type="project" value="TreeGrafter"/>
</dbReference>
<dbReference type="Pfam" id="PF11573">
    <property type="entry name" value="Med23"/>
    <property type="match status" value="1"/>
</dbReference>
<dbReference type="InterPro" id="IPR021629">
    <property type="entry name" value="Mediator_Med23"/>
</dbReference>
<evidence type="ECO:0000256" key="5">
    <source>
        <dbReference type="ARBA" id="ARBA00023163"/>
    </source>
</evidence>
<evidence type="ECO:0000256" key="2">
    <source>
        <dbReference type="ARBA" id="ARBA00010222"/>
    </source>
</evidence>
<protein>
    <recommendedName>
        <fullName evidence="3">Mediator of RNA polymerase II transcription subunit 23</fullName>
    </recommendedName>
    <alternativeName>
        <fullName evidence="7">Mediator complex subunit 23</fullName>
    </alternativeName>
</protein>
<dbReference type="AlphaFoldDB" id="A0AAW2IFW1"/>
<evidence type="ECO:0000256" key="1">
    <source>
        <dbReference type="ARBA" id="ARBA00004123"/>
    </source>
</evidence>
<dbReference type="GO" id="GO:0016592">
    <property type="term" value="C:mediator complex"/>
    <property type="evidence" value="ECO:0007669"/>
    <property type="project" value="TreeGrafter"/>
</dbReference>
<comment type="caution">
    <text evidence="8">The sequence shown here is derived from an EMBL/GenBank/DDBJ whole genome shotgun (WGS) entry which is preliminary data.</text>
</comment>
<comment type="similarity">
    <text evidence="2">Belongs to the Mediator complex subunit 23 family.</text>
</comment>
<keyword evidence="4" id="KW-0805">Transcription regulation</keyword>
<evidence type="ECO:0000256" key="4">
    <source>
        <dbReference type="ARBA" id="ARBA00023015"/>
    </source>
</evidence>
<dbReference type="GO" id="GO:0006357">
    <property type="term" value="P:regulation of transcription by RNA polymerase II"/>
    <property type="evidence" value="ECO:0007669"/>
    <property type="project" value="TreeGrafter"/>
</dbReference>
<evidence type="ECO:0000256" key="7">
    <source>
        <dbReference type="ARBA" id="ARBA00031961"/>
    </source>
</evidence>
<evidence type="ECO:0000256" key="3">
    <source>
        <dbReference type="ARBA" id="ARBA00019696"/>
    </source>
</evidence>
<dbReference type="PANTHER" id="PTHR12691">
    <property type="entry name" value="MEDIATOR OF RNA POLYMERASE II TRANSCRIPTION SUBUNIT 23"/>
    <property type="match status" value="1"/>
</dbReference>
<proteinExistence type="inferred from homology"/>
<dbReference type="EMBL" id="JARGDH010000001">
    <property type="protein sequence ID" value="KAL0280360.1"/>
    <property type="molecule type" value="Genomic_DNA"/>
</dbReference>
<gene>
    <name evidence="8" type="ORF">PYX00_001672</name>
</gene>
<name>A0AAW2IFW1_9NEOP</name>
<reference evidence="8" key="1">
    <citation type="journal article" date="2024" name="Gigascience">
        <title>Chromosome-level genome of the poultry shaft louse Menopon gallinae provides insight into the host-switching and adaptive evolution of parasitic lice.</title>
        <authorList>
            <person name="Xu Y."/>
            <person name="Ma L."/>
            <person name="Liu S."/>
            <person name="Liang Y."/>
            <person name="Liu Q."/>
            <person name="He Z."/>
            <person name="Tian L."/>
            <person name="Duan Y."/>
            <person name="Cai W."/>
            <person name="Li H."/>
            <person name="Song F."/>
        </authorList>
    </citation>
    <scope>NUCLEOTIDE SEQUENCE</scope>
    <source>
        <strain evidence="8">Cailab_2023a</strain>
    </source>
</reference>
<keyword evidence="6" id="KW-0539">Nucleus</keyword>
<organism evidence="8">
    <name type="scientific">Menopon gallinae</name>
    <name type="common">poultry shaft louse</name>
    <dbReference type="NCBI Taxonomy" id="328185"/>
    <lineage>
        <taxon>Eukaryota</taxon>
        <taxon>Metazoa</taxon>
        <taxon>Ecdysozoa</taxon>
        <taxon>Arthropoda</taxon>
        <taxon>Hexapoda</taxon>
        <taxon>Insecta</taxon>
        <taxon>Pterygota</taxon>
        <taxon>Neoptera</taxon>
        <taxon>Paraneoptera</taxon>
        <taxon>Psocodea</taxon>
        <taxon>Troctomorpha</taxon>
        <taxon>Phthiraptera</taxon>
        <taxon>Amblycera</taxon>
        <taxon>Menoponidae</taxon>
        <taxon>Menopon</taxon>
    </lineage>
</organism>
<dbReference type="PANTHER" id="PTHR12691:SF10">
    <property type="entry name" value="MEDIATOR OF RNA POLYMERASE II TRANSCRIPTION SUBUNIT 23"/>
    <property type="match status" value="1"/>
</dbReference>
<evidence type="ECO:0000256" key="6">
    <source>
        <dbReference type="ARBA" id="ARBA00023242"/>
    </source>
</evidence>
<comment type="subcellular location">
    <subcellularLocation>
        <location evidence="1">Nucleus</location>
    </subcellularLocation>
</comment>
<evidence type="ECO:0000313" key="8">
    <source>
        <dbReference type="EMBL" id="KAL0280360.1"/>
    </source>
</evidence>
<accession>A0AAW2IFW1</accession>
<sequence>MHVTGTGSDTISGTWCKELLNTIMQNTPHSWANHTLQCFPLVLYDFFQHNTVQKENKPQLKKAVEEEYRNWASMNNENDIIAHFSVAGTPPLFICLLWKMIIETDRITSIAYKILERIGARALSSHLRKFCDYLVFEFANSRGEQHVNKCVDALNDMIWKYNIVTIDRLVLCLVLRTQEGNEAQVCFFIIQLLLLKTAELRNRVQDFVKENSPEHWKQSNWHEKHLAFHRKYPEKFAPEGILEQSGGASSPYHSLPVYFGNVCLRFLPVFDIVIHRYLELNAVTKSLETLLEHLGCLYKFHDRPVTYLYNTLHYYDRNLRDRPVLRRRLVAAILGALKDIRPPGWSLSDAYISYMRSSGDEISWLPDLDYYIKLIRRIVETMNGSKAHFPSTDWRFNEFPNPAAHALYVTCVELMAAPVSPTVVTNNLLDVVMKGYSVIPWDQIHLWVNSVGLVLAALPESYWSIVDDRLLQVLTCPQMTNWPYHNSAFQIFNFSVTHDSLLENKFSYMLALAHAMWHHAGVGQISTLPTFVKEKAKAVIKTEEQFLFLCHLVGPFLQRLNAERPHCVLGLTVELYELLEQVDKSVSHLKYMDPICDLLYHIKYMFVGDIMKNEVEGIIRRLRPALQMRLRFIAHLNIEEIHNA</sequence>